<reference evidence="2 3" key="1">
    <citation type="submission" date="2019-10" db="EMBL/GenBank/DDBJ databases">
        <title>Pseudopuniceibacterium sp. HQ09 islated from Antarctica.</title>
        <authorList>
            <person name="Liao L."/>
            <person name="Su S."/>
            <person name="Chen B."/>
            <person name="Yu Y."/>
        </authorList>
    </citation>
    <scope>NUCLEOTIDE SEQUENCE [LARGE SCALE GENOMIC DNA]</scope>
    <source>
        <strain evidence="2 3">HQ09</strain>
    </source>
</reference>
<organism evidence="2 3">
    <name type="scientific">Pseudooceanicola spongiae</name>
    <dbReference type="NCBI Taxonomy" id="2613965"/>
    <lineage>
        <taxon>Bacteria</taxon>
        <taxon>Pseudomonadati</taxon>
        <taxon>Pseudomonadota</taxon>
        <taxon>Alphaproteobacteria</taxon>
        <taxon>Rhodobacterales</taxon>
        <taxon>Paracoccaceae</taxon>
        <taxon>Pseudooceanicola</taxon>
    </lineage>
</organism>
<dbReference type="KEGG" id="pshq:F3W81_06990"/>
<keyword evidence="1" id="KW-0732">Signal</keyword>
<name>A0A7L9WM21_9RHOB</name>
<evidence type="ECO:0000313" key="3">
    <source>
        <dbReference type="Proteomes" id="UP000594118"/>
    </source>
</evidence>
<feature type="chain" id="PRO_5032868988" evidence="1">
    <location>
        <begin position="21"/>
        <end position="136"/>
    </location>
</feature>
<protein>
    <submittedName>
        <fullName evidence="2">Uncharacterized protein</fullName>
    </submittedName>
</protein>
<keyword evidence="3" id="KW-1185">Reference proteome</keyword>
<dbReference type="EMBL" id="CP045201">
    <property type="protein sequence ID" value="QOL80578.1"/>
    <property type="molecule type" value="Genomic_DNA"/>
</dbReference>
<dbReference type="RefSeq" id="WP_193082898.1">
    <property type="nucleotide sequence ID" value="NZ_CP045201.1"/>
</dbReference>
<evidence type="ECO:0000256" key="1">
    <source>
        <dbReference type="SAM" id="SignalP"/>
    </source>
</evidence>
<dbReference type="Proteomes" id="UP000594118">
    <property type="component" value="Chromosome"/>
</dbReference>
<evidence type="ECO:0000313" key="2">
    <source>
        <dbReference type="EMBL" id="QOL80578.1"/>
    </source>
</evidence>
<sequence>MTLSLLLMALILPWGAYVNAASARTVAVETEVMRNAQARPLDLATPLAAAEAESLVTARSRLDAPRLSPQPPRIVVSWLKCRKVHLPGSVCGPHMVLPGEVDIPQPGNRFDTVAICATLNVVQMALAPPRSPPRLV</sequence>
<gene>
    <name evidence="2" type="ORF">F3W81_06990</name>
</gene>
<feature type="signal peptide" evidence="1">
    <location>
        <begin position="1"/>
        <end position="20"/>
    </location>
</feature>
<accession>A0A7L9WM21</accession>
<dbReference type="AlphaFoldDB" id="A0A7L9WM21"/>
<proteinExistence type="predicted"/>